<proteinExistence type="predicted"/>
<accession>A0ABD0SIZ5</accession>
<dbReference type="InterPro" id="IPR040676">
    <property type="entry name" value="DUF5641"/>
</dbReference>
<dbReference type="Pfam" id="PF18701">
    <property type="entry name" value="DUF5641"/>
    <property type="match status" value="1"/>
</dbReference>
<dbReference type="InterPro" id="IPR036397">
    <property type="entry name" value="RNaseH_sf"/>
</dbReference>
<dbReference type="EMBL" id="JBEDNZ010000020">
    <property type="protein sequence ID" value="KAL0819802.1"/>
    <property type="molecule type" value="Genomic_DNA"/>
</dbReference>
<evidence type="ECO:0000259" key="1">
    <source>
        <dbReference type="PROSITE" id="PS50994"/>
    </source>
</evidence>
<dbReference type="InterPro" id="IPR012337">
    <property type="entry name" value="RNaseH-like_sf"/>
</dbReference>
<protein>
    <recommendedName>
        <fullName evidence="1">Integrase catalytic domain-containing protein</fullName>
    </recommendedName>
</protein>
<dbReference type="Proteomes" id="UP001549921">
    <property type="component" value="Unassembled WGS sequence"/>
</dbReference>
<organism evidence="2 3">
    <name type="scientific">Loxostege sticticalis</name>
    <name type="common">Beet webworm moth</name>
    <dbReference type="NCBI Taxonomy" id="481309"/>
    <lineage>
        <taxon>Eukaryota</taxon>
        <taxon>Metazoa</taxon>
        <taxon>Ecdysozoa</taxon>
        <taxon>Arthropoda</taxon>
        <taxon>Hexapoda</taxon>
        <taxon>Insecta</taxon>
        <taxon>Pterygota</taxon>
        <taxon>Neoptera</taxon>
        <taxon>Endopterygota</taxon>
        <taxon>Lepidoptera</taxon>
        <taxon>Glossata</taxon>
        <taxon>Ditrysia</taxon>
        <taxon>Pyraloidea</taxon>
        <taxon>Crambidae</taxon>
        <taxon>Pyraustinae</taxon>
        <taxon>Loxostege</taxon>
    </lineage>
</organism>
<reference evidence="2 3" key="1">
    <citation type="submission" date="2024-06" db="EMBL/GenBank/DDBJ databases">
        <title>A chromosome-level genome assembly of beet webworm, Loxostege sticticalis.</title>
        <authorList>
            <person name="Zhang Y."/>
        </authorList>
    </citation>
    <scope>NUCLEOTIDE SEQUENCE [LARGE SCALE GENOMIC DNA]</scope>
    <source>
        <strain evidence="2">AQ028</strain>
        <tissue evidence="2">Male pupae</tissue>
    </source>
</reference>
<dbReference type="PANTHER" id="PTHR47331:SF1">
    <property type="entry name" value="GAG-LIKE PROTEIN"/>
    <property type="match status" value="1"/>
</dbReference>
<feature type="domain" description="Integrase catalytic" evidence="1">
    <location>
        <begin position="987"/>
        <end position="1170"/>
    </location>
</feature>
<dbReference type="PANTHER" id="PTHR47331">
    <property type="entry name" value="PHD-TYPE DOMAIN-CONTAINING PROTEIN"/>
    <property type="match status" value="1"/>
</dbReference>
<comment type="caution">
    <text evidence="2">The sequence shown here is derived from an EMBL/GenBank/DDBJ whole genome shotgun (WGS) entry which is preliminary data.</text>
</comment>
<dbReference type="Pfam" id="PF05380">
    <property type="entry name" value="Peptidase_A17"/>
    <property type="match status" value="1"/>
</dbReference>
<evidence type="ECO:0000313" key="2">
    <source>
        <dbReference type="EMBL" id="KAL0819802.1"/>
    </source>
</evidence>
<dbReference type="InterPro" id="IPR001584">
    <property type="entry name" value="Integrase_cat-core"/>
</dbReference>
<gene>
    <name evidence="2" type="ORF">ABMA28_007835</name>
</gene>
<dbReference type="InterPro" id="IPR043502">
    <property type="entry name" value="DNA/RNA_pol_sf"/>
</dbReference>
<name>A0ABD0SIZ5_LOXSC</name>
<dbReference type="InterPro" id="IPR008042">
    <property type="entry name" value="Retrotrans_Pao"/>
</dbReference>
<dbReference type="SUPFAM" id="SSF56672">
    <property type="entry name" value="DNA/RNA polymerases"/>
    <property type="match status" value="1"/>
</dbReference>
<sequence length="1286" mass="146374">MKKIDSKVYSQDSTILGVCQGVQNSNKKAQFDIYSRISDFKLKVNCCIVDSITCDLPQFKIDRSNLDLGREVSLADENFDKSASIDVLLGCDVLLQALLHSAEPLKEEGPYLLKTQFGDVIAGSLPPSCVSPSGVSNSISVQGHVSQNLPPTTNHNACVVKSHEDNLGQTSSISELNENISKFWQAEKVPEIYSEQTTEQELAESIFQQSVILENNRFTVALPLKQPITKIYLGDSFSIALQRFYNLERRLVKNETLYQMYKDFINEYLLLGHAEPYDVSNYDLDKDACYFLPHHPVFNENSPTTKMRTVFDGSLKTKNKISLNDVLLNGPIVQNELFDILILFRLPKYILLCDVKKMFRQILLHPQYRALQNILWRESVDDDVSCIQLKTVTYGMKSSSYLATRCLIELAERFKDQYSLAANVLKTQTYVDDVLTGHNNIDVLLSIKKQLIELLKLGGFELHKWGSNDSRLLDNIAPNEASVKDIDMSKDDSFLKTLGLRYNVKSDHFYIRCSETNLYEEYTKRQVLSFVSKIFDPLGLVGPIVVSAKLLMQSIYNLKVSWDEKLPKDINDQWISFAKNLIEMPSILSKRHIDIQDARQVELIGFADASNKAYGCCLYVRSIKDDDTVETNLLCSKSRANSSNNELTTPRKELNSALLLSMLTKRVFETLKSQCNNLKVCLYLDSQIVLAWLNIEPVKLLPYVANRVAKIKELTADWPWFYVRTTDNPADCLSRGVEPHGLQSNELWWHGPQFLKQASLTHGSAMHEVLDPQDLPELKKQCCNILSCNNTCHIVNDASDATSFFARFSNINKLKRVVAYMLRFSQNCKIKNSSERCVGELQPSELENALFVIIKCDQQKHYEKEFACVKANKPVKGSLSALNPFVDKNGLLRVGGRLENSQLPYAQKHPVILVKGSHITSLLIWKEHENLLHAGPKLLLASLNNKFWLINAVREIKRVIHKCIKCFKLKAKAASQLMGSLPSDRVTAARPFEKVGIDYAGPFNIKLARVRKPLILKSYVLILVCFVTKAVHFELASDMTTACFLNCFKRFIARRNKPSQVFCDNATTFKCADSQLQSLYKLQSSASHQSTVQRFSAEQGITFNFIPAYSPSLKYHIKRVIGDTVLTYEEFNTAIIQIEAILNSRPLTPMSADPSDMSYLTPSHFLTGAPITSFPEQDLTDRPINRLHFWEQCTQIKQHFFKQWHKQYLSMLQNRPKWKQNTPNIDVGTLVILRDKNIQPFNWPMARVVKLYPGNDNKVRAFDVKMPNGYIMRTSITKVCPLPIYE</sequence>
<dbReference type="Gene3D" id="3.30.420.10">
    <property type="entry name" value="Ribonuclease H-like superfamily/Ribonuclease H"/>
    <property type="match status" value="1"/>
</dbReference>
<dbReference type="GO" id="GO:0042575">
    <property type="term" value="C:DNA polymerase complex"/>
    <property type="evidence" value="ECO:0007669"/>
    <property type="project" value="UniProtKB-ARBA"/>
</dbReference>
<dbReference type="PROSITE" id="PS50994">
    <property type="entry name" value="INTEGRASE"/>
    <property type="match status" value="1"/>
</dbReference>
<evidence type="ECO:0000313" key="3">
    <source>
        <dbReference type="Proteomes" id="UP001549921"/>
    </source>
</evidence>
<dbReference type="GO" id="GO:0071897">
    <property type="term" value="P:DNA biosynthetic process"/>
    <property type="evidence" value="ECO:0007669"/>
    <property type="project" value="UniProtKB-ARBA"/>
</dbReference>
<dbReference type="SUPFAM" id="SSF53098">
    <property type="entry name" value="Ribonuclease H-like"/>
    <property type="match status" value="1"/>
</dbReference>